<dbReference type="SUPFAM" id="SSF56112">
    <property type="entry name" value="Protein kinase-like (PK-like)"/>
    <property type="match status" value="1"/>
</dbReference>
<dbReference type="Gene3D" id="1.10.510.10">
    <property type="entry name" value="Transferase(Phosphotransferase) domain 1"/>
    <property type="match status" value="1"/>
</dbReference>
<protein>
    <recommendedName>
        <fullName evidence="2">Protein kinase domain-containing protein</fullName>
    </recommendedName>
</protein>
<dbReference type="InterPro" id="IPR011009">
    <property type="entry name" value="Kinase-like_dom_sf"/>
</dbReference>
<evidence type="ECO:0000313" key="3">
    <source>
        <dbReference type="EMBL" id="OQE86066.1"/>
    </source>
</evidence>
<dbReference type="GO" id="GO:0004672">
    <property type="term" value="F:protein kinase activity"/>
    <property type="evidence" value="ECO:0007669"/>
    <property type="project" value="InterPro"/>
</dbReference>
<organism evidence="3 4">
    <name type="scientific">Penicillium nalgiovense</name>
    <dbReference type="NCBI Taxonomy" id="60175"/>
    <lineage>
        <taxon>Eukaryota</taxon>
        <taxon>Fungi</taxon>
        <taxon>Dikarya</taxon>
        <taxon>Ascomycota</taxon>
        <taxon>Pezizomycotina</taxon>
        <taxon>Eurotiomycetes</taxon>
        <taxon>Eurotiomycetidae</taxon>
        <taxon>Eurotiales</taxon>
        <taxon>Aspergillaceae</taxon>
        <taxon>Penicillium</taxon>
    </lineage>
</organism>
<evidence type="ECO:0000313" key="4">
    <source>
        <dbReference type="Proteomes" id="UP000191691"/>
    </source>
</evidence>
<comment type="caution">
    <text evidence="3">The sequence shown here is derived from an EMBL/GenBank/DDBJ whole genome shotgun (WGS) entry which is preliminary data.</text>
</comment>
<dbReference type="PANTHER" id="PTHR37538:SF1">
    <property type="entry name" value="BTB DOMAIN-CONTAINING PROTEIN"/>
    <property type="match status" value="1"/>
</dbReference>
<dbReference type="AlphaFoldDB" id="A0A1V6YF13"/>
<sequence length="691" mass="77598">MSPAVKKSQSPEPYPNSITYICISRRENDHIETPRLRHGEVIYITKGKMLGWGGTAILEKLPSGTVMKTPIPNPYCRADEEAQRRNMRLEARIYSRIIGEHARVPKLIHWDPKTCCLEMEYLDNGNLKEYILQNNQEIIPQLRLQWSRQAAEANFLLDSHLDLKIADFGGASMCGSDPSATPARRLRRPGYDWNVAPVFGGDIFSLGSLIYFIMTGSCPYEVSSNEVEKLYDAQQFPDIDTSALNGSFSFRAEEIVHELSLSIPEATQASVAKEYLIAHYTPPHAIIRSQTADEIHAGNKQYGVPAQFLQNHQKLALASLGSSTIFMSDIDEDVGHTLVHFLYTGGYETISSPLDEGISDLAREYKRSVLVYHASRTWGLTDLEVLSQQKMLHLDEELPVLGILRIMRDIFSSLPTGETWLPDYIQGNLQRSLRPNDPGLGLQEFYSVIGQDHHFDNAVMKMIIEMLSIRIFSMKEQQVKTPNGIISNATPLQGPVFEGPEHAPADTEYPSEEPEPAPEEPESAPEEPEPVPEEPEPIPEETEYPSYEPEPAPEENEYPSYEPEPAPEETEYPSYEPEPVPEETDYPPKETEPSPWRLPAEVDSGLRVIPRGSAELGDRPHASLLPEDTPNAELQEPSGQGHITRIPCSDLTLYENWESLSSKKRARRAIKLRSRGLPVPSETCFIGMVTD</sequence>
<reference evidence="4" key="1">
    <citation type="journal article" date="2017" name="Nat. Microbiol.">
        <title>Global analysis of biosynthetic gene clusters reveals vast potential of secondary metabolite production in Penicillium species.</title>
        <authorList>
            <person name="Nielsen J.C."/>
            <person name="Grijseels S."/>
            <person name="Prigent S."/>
            <person name="Ji B."/>
            <person name="Dainat J."/>
            <person name="Nielsen K.F."/>
            <person name="Frisvad J.C."/>
            <person name="Workman M."/>
            <person name="Nielsen J."/>
        </authorList>
    </citation>
    <scope>NUCLEOTIDE SEQUENCE [LARGE SCALE GENOMIC DNA]</scope>
    <source>
        <strain evidence="4">IBT 13039</strain>
    </source>
</reference>
<accession>A0A1V6YF13</accession>
<proteinExistence type="predicted"/>
<name>A0A1V6YF13_PENNA</name>
<dbReference type="GO" id="GO:0005524">
    <property type="term" value="F:ATP binding"/>
    <property type="evidence" value="ECO:0007669"/>
    <property type="project" value="InterPro"/>
</dbReference>
<dbReference type="Proteomes" id="UP000191691">
    <property type="component" value="Unassembled WGS sequence"/>
</dbReference>
<dbReference type="EMBL" id="MOOB01000022">
    <property type="protein sequence ID" value="OQE86066.1"/>
    <property type="molecule type" value="Genomic_DNA"/>
</dbReference>
<dbReference type="InterPro" id="IPR000719">
    <property type="entry name" value="Prot_kinase_dom"/>
</dbReference>
<evidence type="ECO:0000256" key="1">
    <source>
        <dbReference type="SAM" id="MobiDB-lite"/>
    </source>
</evidence>
<dbReference type="PANTHER" id="PTHR37538">
    <property type="entry name" value="BTB DOMAIN-CONTAINING PROTEIN"/>
    <property type="match status" value="1"/>
</dbReference>
<gene>
    <name evidence="3" type="ORF">PENNAL_c0022G02670</name>
</gene>
<feature type="compositionally biased region" description="Acidic residues" evidence="1">
    <location>
        <begin position="509"/>
        <end position="543"/>
    </location>
</feature>
<feature type="domain" description="Protein kinase" evidence="2">
    <location>
        <begin position="44"/>
        <end position="276"/>
    </location>
</feature>
<feature type="region of interest" description="Disordered" evidence="1">
    <location>
        <begin position="484"/>
        <end position="642"/>
    </location>
</feature>
<evidence type="ECO:0000259" key="2">
    <source>
        <dbReference type="SMART" id="SM00220"/>
    </source>
</evidence>
<dbReference type="SMART" id="SM00220">
    <property type="entry name" value="S_TKc"/>
    <property type="match status" value="1"/>
</dbReference>
<keyword evidence="4" id="KW-1185">Reference proteome</keyword>